<dbReference type="GO" id="GO:0004497">
    <property type="term" value="F:monooxygenase activity"/>
    <property type="evidence" value="ECO:0007669"/>
    <property type="project" value="UniProtKB-KW"/>
</dbReference>
<evidence type="ECO:0000256" key="7">
    <source>
        <dbReference type="ARBA" id="ARBA00023033"/>
    </source>
</evidence>
<evidence type="ECO:0000256" key="1">
    <source>
        <dbReference type="ARBA" id="ARBA00001971"/>
    </source>
</evidence>
<dbReference type="InterPro" id="IPR036396">
    <property type="entry name" value="Cyt_P450_sf"/>
</dbReference>
<dbReference type="GO" id="GO:0020037">
    <property type="term" value="F:heme binding"/>
    <property type="evidence" value="ECO:0007669"/>
    <property type="project" value="InterPro"/>
</dbReference>
<name>A0A8S9PZL5_BRACR</name>
<evidence type="ECO:0000256" key="3">
    <source>
        <dbReference type="ARBA" id="ARBA00022617"/>
    </source>
</evidence>
<comment type="cofactor">
    <cofactor evidence="1">
        <name>heme</name>
        <dbReference type="ChEBI" id="CHEBI:30413"/>
    </cofactor>
</comment>
<reference evidence="8" key="1">
    <citation type="submission" date="2019-12" db="EMBL/GenBank/DDBJ databases">
        <title>Genome sequencing and annotation of Brassica cretica.</title>
        <authorList>
            <person name="Studholme D.J."/>
            <person name="Sarris P."/>
        </authorList>
    </citation>
    <scope>NUCLEOTIDE SEQUENCE</scope>
    <source>
        <strain evidence="8">PFS-109/04</strain>
        <tissue evidence="8">Leaf</tissue>
    </source>
</reference>
<keyword evidence="7" id="KW-0503">Monooxygenase</keyword>
<dbReference type="EMBL" id="QGKX02001347">
    <property type="protein sequence ID" value="KAF3526964.1"/>
    <property type="molecule type" value="Genomic_DNA"/>
</dbReference>
<dbReference type="GO" id="GO:0016705">
    <property type="term" value="F:oxidoreductase activity, acting on paired donors, with incorporation or reduction of molecular oxygen"/>
    <property type="evidence" value="ECO:0007669"/>
    <property type="project" value="InterPro"/>
</dbReference>
<keyword evidence="5" id="KW-0560">Oxidoreductase</keyword>
<comment type="similarity">
    <text evidence="2">Belongs to the cytochrome P450 family.</text>
</comment>
<dbReference type="Proteomes" id="UP000712600">
    <property type="component" value="Unassembled WGS sequence"/>
</dbReference>
<dbReference type="GO" id="GO:0005506">
    <property type="term" value="F:iron ion binding"/>
    <property type="evidence" value="ECO:0007669"/>
    <property type="project" value="InterPro"/>
</dbReference>
<keyword evidence="4" id="KW-0479">Metal-binding</keyword>
<evidence type="ECO:0000256" key="2">
    <source>
        <dbReference type="ARBA" id="ARBA00010617"/>
    </source>
</evidence>
<keyword evidence="3" id="KW-0349">Heme</keyword>
<dbReference type="Gene3D" id="1.10.630.10">
    <property type="entry name" value="Cytochrome P450"/>
    <property type="match status" value="1"/>
</dbReference>
<evidence type="ECO:0000256" key="5">
    <source>
        <dbReference type="ARBA" id="ARBA00023002"/>
    </source>
</evidence>
<accession>A0A8S9PZL5</accession>
<keyword evidence="6" id="KW-0408">Iron</keyword>
<organism evidence="8 9">
    <name type="scientific">Brassica cretica</name>
    <name type="common">Mustard</name>
    <dbReference type="NCBI Taxonomy" id="69181"/>
    <lineage>
        <taxon>Eukaryota</taxon>
        <taxon>Viridiplantae</taxon>
        <taxon>Streptophyta</taxon>
        <taxon>Embryophyta</taxon>
        <taxon>Tracheophyta</taxon>
        <taxon>Spermatophyta</taxon>
        <taxon>Magnoliopsida</taxon>
        <taxon>eudicotyledons</taxon>
        <taxon>Gunneridae</taxon>
        <taxon>Pentapetalae</taxon>
        <taxon>rosids</taxon>
        <taxon>malvids</taxon>
        <taxon>Brassicales</taxon>
        <taxon>Brassicaceae</taxon>
        <taxon>Brassiceae</taxon>
        <taxon>Brassica</taxon>
    </lineage>
</organism>
<evidence type="ECO:0000313" key="8">
    <source>
        <dbReference type="EMBL" id="KAF3526964.1"/>
    </source>
</evidence>
<proteinExistence type="inferred from homology"/>
<evidence type="ECO:0000313" key="9">
    <source>
        <dbReference type="Proteomes" id="UP000712600"/>
    </source>
</evidence>
<dbReference type="AlphaFoldDB" id="A0A8S9PZL5"/>
<dbReference type="SUPFAM" id="SSF48264">
    <property type="entry name" value="Cytochrome P450"/>
    <property type="match status" value="1"/>
</dbReference>
<gene>
    <name evidence="8" type="ORF">F2Q69_00050881</name>
</gene>
<evidence type="ECO:0000256" key="6">
    <source>
        <dbReference type="ARBA" id="ARBA00023004"/>
    </source>
</evidence>
<comment type="caution">
    <text evidence="8">The sequence shown here is derived from an EMBL/GenBank/DDBJ whole genome shotgun (WGS) entry which is preliminary data.</text>
</comment>
<protein>
    <submittedName>
        <fullName evidence="8">Uncharacterized protein</fullName>
    </submittedName>
</protein>
<sequence>MDAADPPGLTESTTEEMANQIQQREIVGLGNVLEGSEVLSKVLEVGEQSKTEEMVAREQKQAEEKRLNNRTEASLSLFCFLIIFCYFLNKKHFGYLVNKRSPRNWPVLEMLPAFVLWSRRIDVLIRVLEKSNLTLLFKGPWFARMDALITVGPANIHHILSSNFSNYIKGPEFKEIVDVFGDPLFTADGDLWKNIRMSSQVILSRQGFQNIIRSANASMSVDFPDPLAPRKAIHLSFFGFAGDTIEEHLGVHLHIITIGAPVTGKWVNFFLICKSSL</sequence>
<evidence type="ECO:0000256" key="4">
    <source>
        <dbReference type="ARBA" id="ARBA00022723"/>
    </source>
</evidence>
<dbReference type="PANTHER" id="PTHR24296">
    <property type="entry name" value="CYTOCHROME P450"/>
    <property type="match status" value="1"/>
</dbReference>